<evidence type="ECO:0000256" key="6">
    <source>
        <dbReference type="SAM" id="Phobius"/>
    </source>
</evidence>
<keyword evidence="5 6" id="KW-0472">Membrane</keyword>
<dbReference type="NCBIfam" id="NF037982">
    <property type="entry name" value="Nramp_1"/>
    <property type="match status" value="1"/>
</dbReference>
<dbReference type="NCBIfam" id="TIGR01197">
    <property type="entry name" value="nramp"/>
    <property type="match status" value="1"/>
</dbReference>
<comment type="caution">
    <text evidence="7">The sequence shown here is derived from an EMBL/GenBank/DDBJ whole genome shotgun (WGS) entry which is preliminary data.</text>
</comment>
<evidence type="ECO:0000256" key="1">
    <source>
        <dbReference type="ARBA" id="ARBA00004141"/>
    </source>
</evidence>
<comment type="subcellular location">
    <subcellularLocation>
        <location evidence="1">Membrane</location>
        <topology evidence="1">Multi-pass membrane protein</topology>
    </subcellularLocation>
</comment>
<evidence type="ECO:0000313" key="7">
    <source>
        <dbReference type="EMBL" id="KAL1495558.1"/>
    </source>
</evidence>
<dbReference type="PRINTS" id="PR00447">
    <property type="entry name" value="NATRESASSCMP"/>
</dbReference>
<feature type="transmembrane region" description="Helical" evidence="6">
    <location>
        <begin position="236"/>
        <end position="259"/>
    </location>
</feature>
<dbReference type="GO" id="GO:0015086">
    <property type="term" value="F:cadmium ion transmembrane transporter activity"/>
    <property type="evidence" value="ECO:0007669"/>
    <property type="project" value="TreeGrafter"/>
</dbReference>
<proteinExistence type="predicted"/>
<dbReference type="GO" id="GO:0034755">
    <property type="term" value="P:iron ion transmembrane transport"/>
    <property type="evidence" value="ECO:0007669"/>
    <property type="project" value="TreeGrafter"/>
</dbReference>
<feature type="transmembrane region" description="Helical" evidence="6">
    <location>
        <begin position="280"/>
        <end position="304"/>
    </location>
</feature>
<accession>A0AB34IDR7</accession>
<feature type="transmembrane region" description="Helical" evidence="6">
    <location>
        <begin position="375"/>
        <end position="395"/>
    </location>
</feature>
<feature type="transmembrane region" description="Helical" evidence="6">
    <location>
        <begin position="134"/>
        <end position="150"/>
    </location>
</feature>
<feature type="transmembrane region" description="Helical" evidence="6">
    <location>
        <begin position="478"/>
        <end position="504"/>
    </location>
</feature>
<evidence type="ECO:0000256" key="3">
    <source>
        <dbReference type="ARBA" id="ARBA00022692"/>
    </source>
</evidence>
<feature type="transmembrane region" description="Helical" evidence="6">
    <location>
        <begin position="170"/>
        <end position="189"/>
    </location>
</feature>
<name>A0AB34IDR7_PRYPA</name>
<evidence type="ECO:0000256" key="5">
    <source>
        <dbReference type="ARBA" id="ARBA00023136"/>
    </source>
</evidence>
<feature type="transmembrane region" description="Helical" evidence="6">
    <location>
        <begin position="196"/>
        <end position="216"/>
    </location>
</feature>
<feature type="transmembrane region" description="Helical" evidence="6">
    <location>
        <begin position="95"/>
        <end position="113"/>
    </location>
</feature>
<dbReference type="InterPro" id="IPR001046">
    <property type="entry name" value="NRAMP_fam"/>
</dbReference>
<dbReference type="PANTHER" id="PTHR11706:SF33">
    <property type="entry name" value="NATURAL RESISTANCE-ASSOCIATED MACROPHAGE PROTEIN 2"/>
    <property type="match status" value="1"/>
</dbReference>
<evidence type="ECO:0000256" key="2">
    <source>
        <dbReference type="ARBA" id="ARBA00022448"/>
    </source>
</evidence>
<dbReference type="GO" id="GO:0005384">
    <property type="term" value="F:manganese ion transmembrane transporter activity"/>
    <property type="evidence" value="ECO:0007669"/>
    <property type="project" value="TreeGrafter"/>
</dbReference>
<organism evidence="7 8">
    <name type="scientific">Prymnesium parvum</name>
    <name type="common">Toxic golden alga</name>
    <dbReference type="NCBI Taxonomy" id="97485"/>
    <lineage>
        <taxon>Eukaryota</taxon>
        <taxon>Haptista</taxon>
        <taxon>Haptophyta</taxon>
        <taxon>Prymnesiophyceae</taxon>
        <taxon>Prymnesiales</taxon>
        <taxon>Prymnesiaceae</taxon>
        <taxon>Prymnesium</taxon>
    </lineage>
</organism>
<dbReference type="GO" id="GO:0005886">
    <property type="term" value="C:plasma membrane"/>
    <property type="evidence" value="ECO:0007669"/>
    <property type="project" value="TreeGrafter"/>
</dbReference>
<dbReference type="AlphaFoldDB" id="A0AB34IDR7"/>
<keyword evidence="3 6" id="KW-0812">Transmembrane</keyword>
<protein>
    <recommendedName>
        <fullName evidence="9">Natural resistance-associated macrophage protein</fullName>
    </recommendedName>
</protein>
<dbReference type="EMBL" id="JBGBPQ010000032">
    <property type="protein sequence ID" value="KAL1495558.1"/>
    <property type="molecule type" value="Genomic_DNA"/>
</dbReference>
<evidence type="ECO:0000256" key="4">
    <source>
        <dbReference type="ARBA" id="ARBA00022989"/>
    </source>
</evidence>
<sequence>MPEDSGRRINGELAAASTTRHVDLSIHREHDAEVEVESDEDDPNPSRGAPLRFRFSWRKLWRFSGPGWLMSLAYLDPGNLESDLQQGACTGLSLVWVLWWATVLGLILQEMSARLGIVTGRDLAQTIRRGYPRWLTYVIYVNMEIAVIGSDIQEVVGTGIAINLLSKQIIPVWVGCLITAVDTLSFFAIQYLGVRYLEGFICVLISTMTICFFINWSKSGGSDVVQLARGWGVPSVQPWAVTQAVATIGAVIMPHNLYLHSGLVLSRKVSRDKDQRVYDAIWYSRLESAGALLASFFINLAIVAVNAKQFYNVECAQLADGAKGCMSLEAYIRSEQNVSETVPCNHDAPTPHVCGDFGLKSEGYALQQSLGDYTLYLWALGLFAAGQAATMVCTYSGQIIMGGTLEIQLQPWMRVAITRVFALGPALAIAASTTTNQDLFNEINEYLNVLQSIQLPFAMLPVLHFTSQFEILGRFRSGIVMTAFSTLLAVLVIGVSMFLVIQFIQDFSDGAIACVAVYGVFYLAVCLRMIWSEITTLVVWGRECCSSWLPKKEQHQLLQPLHSPQTTQSGPE</sequence>
<keyword evidence="2" id="KW-0813">Transport</keyword>
<evidence type="ECO:0008006" key="9">
    <source>
        <dbReference type="Google" id="ProtNLM"/>
    </source>
</evidence>
<reference evidence="7 8" key="1">
    <citation type="journal article" date="2024" name="Science">
        <title>Giant polyketide synthase enzymes in the biosynthesis of giant marine polyether toxins.</title>
        <authorList>
            <person name="Fallon T.R."/>
            <person name="Shende V.V."/>
            <person name="Wierzbicki I.H."/>
            <person name="Pendleton A.L."/>
            <person name="Watervoot N.F."/>
            <person name="Auber R.P."/>
            <person name="Gonzalez D.J."/>
            <person name="Wisecaver J.H."/>
            <person name="Moore B.S."/>
        </authorList>
    </citation>
    <scope>NUCLEOTIDE SEQUENCE [LARGE SCALE GENOMIC DNA]</scope>
    <source>
        <strain evidence="7 8">12B1</strain>
    </source>
</reference>
<feature type="transmembrane region" description="Helical" evidence="6">
    <location>
        <begin position="510"/>
        <end position="531"/>
    </location>
</feature>
<keyword evidence="8" id="KW-1185">Reference proteome</keyword>
<gene>
    <name evidence="7" type="ORF">AB1Y20_016921</name>
</gene>
<dbReference type="Proteomes" id="UP001515480">
    <property type="component" value="Unassembled WGS sequence"/>
</dbReference>
<evidence type="ECO:0000313" key="8">
    <source>
        <dbReference type="Proteomes" id="UP001515480"/>
    </source>
</evidence>
<dbReference type="PANTHER" id="PTHR11706">
    <property type="entry name" value="SOLUTE CARRIER PROTEIN FAMILY 11 MEMBER"/>
    <property type="match status" value="1"/>
</dbReference>
<keyword evidence="4 6" id="KW-1133">Transmembrane helix</keyword>
<dbReference type="Pfam" id="PF01566">
    <property type="entry name" value="Nramp"/>
    <property type="match status" value="1"/>
</dbReference>